<dbReference type="RefSeq" id="WP_202091454.1">
    <property type="nucleotide sequence ID" value="NZ_CP061035.1"/>
</dbReference>
<dbReference type="Pfam" id="PF13439">
    <property type="entry name" value="Glyco_transf_4"/>
    <property type="match status" value="1"/>
</dbReference>
<evidence type="ECO:0000259" key="2">
    <source>
        <dbReference type="Pfam" id="PF13439"/>
    </source>
</evidence>
<gene>
    <name evidence="3" type="ORF">H5J25_12415</name>
</gene>
<dbReference type="PANTHER" id="PTHR45947:SF3">
    <property type="entry name" value="SULFOQUINOVOSYL TRANSFERASE SQD2"/>
    <property type="match status" value="1"/>
</dbReference>
<dbReference type="InterPro" id="IPR001296">
    <property type="entry name" value="Glyco_trans_1"/>
</dbReference>
<evidence type="ECO:0000259" key="1">
    <source>
        <dbReference type="Pfam" id="PF00534"/>
    </source>
</evidence>
<dbReference type="InterPro" id="IPR028098">
    <property type="entry name" value="Glyco_trans_4-like_N"/>
</dbReference>
<dbReference type="GO" id="GO:0016757">
    <property type="term" value="F:glycosyltransferase activity"/>
    <property type="evidence" value="ECO:0007669"/>
    <property type="project" value="InterPro"/>
</dbReference>
<dbReference type="Proteomes" id="UP000595894">
    <property type="component" value="Chromosome"/>
</dbReference>
<dbReference type="InterPro" id="IPR050194">
    <property type="entry name" value="Glycosyltransferase_grp1"/>
</dbReference>
<proteinExistence type="predicted"/>
<dbReference type="KEGG" id="sari:H5J25_12415"/>
<dbReference type="Gene3D" id="3.40.50.2000">
    <property type="entry name" value="Glycogen Phosphorylase B"/>
    <property type="match status" value="2"/>
</dbReference>
<sequence>MKILVLSSLFPNDVQPRHGIFIEHRVAHLARAGDEIQVVAPVPWFPSSNPRFGHYAALTRIPKATTRRGVAVIYPRYPVIPKVGMTLAPMLMAAALYPVLAKLRRRFEFDVIDSYYLYPDGVAAALLAKWLDVPFTMTALGSDVTQIPESASARHMILSATRRAAAVTTVAGALRDQLLTLGARPDNISVVLHGVDLDLFSPPPDRAALRARLGMAGPTVMCVGYLVENKGIDLAIRAIALLSGVRLMIAGTGPCATALTALAESLGVRDRVNFLGHVDQQSLPELYGAADIVANCSAREGISNVLLEALACGTPLVATPVWGSPEVVSCAEAGMLARDRSDTAIADAIAHLIADPPDRAKTRAYAETFNWRETGRLHHALLTEATT</sequence>
<keyword evidence="4" id="KW-1185">Reference proteome</keyword>
<dbReference type="PANTHER" id="PTHR45947">
    <property type="entry name" value="SULFOQUINOVOSYL TRANSFERASE SQD2"/>
    <property type="match status" value="1"/>
</dbReference>
<feature type="domain" description="Glycosyl transferase family 1" evidence="1">
    <location>
        <begin position="218"/>
        <end position="367"/>
    </location>
</feature>
<organism evidence="3 4">
    <name type="scientific">Sphingomonas aliaeris</name>
    <dbReference type="NCBI Taxonomy" id="2759526"/>
    <lineage>
        <taxon>Bacteria</taxon>
        <taxon>Pseudomonadati</taxon>
        <taxon>Pseudomonadota</taxon>
        <taxon>Alphaproteobacteria</taxon>
        <taxon>Sphingomonadales</taxon>
        <taxon>Sphingomonadaceae</taxon>
        <taxon>Sphingomonas</taxon>
    </lineage>
</organism>
<name>A0A974NST3_9SPHN</name>
<dbReference type="Pfam" id="PF00534">
    <property type="entry name" value="Glycos_transf_1"/>
    <property type="match status" value="1"/>
</dbReference>
<accession>A0A974NST3</accession>
<dbReference type="EMBL" id="CP061035">
    <property type="protein sequence ID" value="QQV76294.1"/>
    <property type="molecule type" value="Genomic_DNA"/>
</dbReference>
<protein>
    <submittedName>
        <fullName evidence="3">Glycosyltransferase</fullName>
    </submittedName>
</protein>
<evidence type="ECO:0000313" key="3">
    <source>
        <dbReference type="EMBL" id="QQV76294.1"/>
    </source>
</evidence>
<reference evidence="4" key="1">
    <citation type="submission" date="2020-09" db="EMBL/GenBank/DDBJ databases">
        <title>Sphingomonas sp., a new species isolated from pork steak.</title>
        <authorList>
            <person name="Heidler von Heilborn D."/>
        </authorList>
    </citation>
    <scope>NUCLEOTIDE SEQUENCE [LARGE SCALE GENOMIC DNA]</scope>
</reference>
<dbReference type="SUPFAM" id="SSF53756">
    <property type="entry name" value="UDP-Glycosyltransferase/glycogen phosphorylase"/>
    <property type="match status" value="1"/>
</dbReference>
<evidence type="ECO:0000313" key="4">
    <source>
        <dbReference type="Proteomes" id="UP000595894"/>
    </source>
</evidence>
<dbReference type="AlphaFoldDB" id="A0A974NST3"/>
<feature type="domain" description="Glycosyltransferase subfamily 4-like N-terminal" evidence="2">
    <location>
        <begin position="26"/>
        <end position="198"/>
    </location>
</feature>